<keyword evidence="2" id="KW-0645">Protease</keyword>
<dbReference type="PANTHER" id="PTHR30471:SF3">
    <property type="entry name" value="UPF0758 PROTEIN YEES-RELATED"/>
    <property type="match status" value="1"/>
</dbReference>
<evidence type="ECO:0000256" key="4">
    <source>
        <dbReference type="ARBA" id="ARBA00022801"/>
    </source>
</evidence>
<dbReference type="Pfam" id="PF04002">
    <property type="entry name" value="RadC"/>
    <property type="match status" value="1"/>
</dbReference>
<proteinExistence type="inferred from homology"/>
<evidence type="ECO:0000313" key="8">
    <source>
        <dbReference type="EMBL" id="TLQ49510.1"/>
    </source>
</evidence>
<dbReference type="PROSITE" id="PS01302">
    <property type="entry name" value="UPF0758"/>
    <property type="match status" value="1"/>
</dbReference>
<dbReference type="RefSeq" id="WP_138403432.1">
    <property type="nucleotide sequence ID" value="NZ_VBSP01000001.1"/>
</dbReference>
<evidence type="ECO:0000259" key="7">
    <source>
        <dbReference type="PROSITE" id="PS50249"/>
    </source>
</evidence>
<keyword evidence="6" id="KW-0482">Metalloprotease</keyword>
<keyword evidence="4" id="KW-0378">Hydrolase</keyword>
<feature type="domain" description="MPN" evidence="7">
    <location>
        <begin position="63"/>
        <end position="185"/>
    </location>
</feature>
<dbReference type="GO" id="GO:0046872">
    <property type="term" value="F:metal ion binding"/>
    <property type="evidence" value="ECO:0007669"/>
    <property type="project" value="UniProtKB-KW"/>
</dbReference>
<dbReference type="InterPro" id="IPR001405">
    <property type="entry name" value="UPF0758"/>
</dbReference>
<dbReference type="Proteomes" id="UP000306420">
    <property type="component" value="Unassembled WGS sequence"/>
</dbReference>
<gene>
    <name evidence="8" type="primary">radC</name>
    <name evidence="8" type="ORF">FEZ33_00550</name>
</gene>
<sequence length="187" mass="21355">MNNIVSLLSSKARESFNQVPVTDLLNPTFVIDNQLLTKRDIEKLSIIRESYELYAMDGLKKIQIGSSRQLMYHLEKIMCHYKEEILVVLLLNTKNEIIKMEQIFKGTVNSSIAHPREIFRKAVQYETARIVVAHNHPSGDSEPSGADIQFTKRMVECGDLMGIELLDHVIIGKLDSISLREATNLWN</sequence>
<accession>A0A5R9EH42</accession>
<dbReference type="Gene3D" id="3.40.140.10">
    <property type="entry name" value="Cytidine Deaminase, domain 2"/>
    <property type="match status" value="1"/>
</dbReference>
<evidence type="ECO:0000256" key="5">
    <source>
        <dbReference type="ARBA" id="ARBA00022833"/>
    </source>
</evidence>
<organism evidence="8 9">
    <name type="scientific">Ruoffia tabacinasalis</name>
    <dbReference type="NCBI Taxonomy" id="87458"/>
    <lineage>
        <taxon>Bacteria</taxon>
        <taxon>Bacillati</taxon>
        <taxon>Bacillota</taxon>
        <taxon>Bacilli</taxon>
        <taxon>Lactobacillales</taxon>
        <taxon>Aerococcaceae</taxon>
        <taxon>Ruoffia</taxon>
    </lineage>
</organism>
<dbReference type="GO" id="GO:0008237">
    <property type="term" value="F:metallopeptidase activity"/>
    <property type="evidence" value="ECO:0007669"/>
    <property type="project" value="UniProtKB-KW"/>
</dbReference>
<keyword evidence="3" id="KW-0479">Metal-binding</keyword>
<dbReference type="PANTHER" id="PTHR30471">
    <property type="entry name" value="DNA REPAIR PROTEIN RADC"/>
    <property type="match status" value="1"/>
</dbReference>
<name>A0A5R9EH42_9LACT</name>
<dbReference type="EMBL" id="VBSP01000001">
    <property type="protein sequence ID" value="TLQ49510.1"/>
    <property type="molecule type" value="Genomic_DNA"/>
</dbReference>
<dbReference type="OrthoDB" id="9804482at2"/>
<dbReference type="NCBIfam" id="TIGR00608">
    <property type="entry name" value="radc"/>
    <property type="match status" value="1"/>
</dbReference>
<dbReference type="CDD" id="cd08071">
    <property type="entry name" value="MPN_DUF2466"/>
    <property type="match status" value="1"/>
</dbReference>
<reference evidence="8 9" key="1">
    <citation type="submission" date="2019-05" db="EMBL/GenBank/DDBJ databases">
        <title>The metagenome of a microbial culture collection derived from dairy environment covers the genomic content of the human microbiome.</title>
        <authorList>
            <person name="Roder T."/>
            <person name="Wuthrich D."/>
            <person name="Sattari Z."/>
            <person name="Von Ah U."/>
            <person name="Bar C."/>
            <person name="Ronchi F."/>
            <person name="Macpherson A.J."/>
            <person name="Ganal-Vonarburg S.C."/>
            <person name="Bruggmann R."/>
            <person name="Vergeres G."/>
        </authorList>
    </citation>
    <scope>NUCLEOTIDE SEQUENCE [LARGE SCALE GENOMIC DNA]</scope>
    <source>
        <strain evidence="8 9">FAM 24227</strain>
    </source>
</reference>
<evidence type="ECO:0000256" key="2">
    <source>
        <dbReference type="ARBA" id="ARBA00022670"/>
    </source>
</evidence>
<dbReference type="InterPro" id="IPR037518">
    <property type="entry name" value="MPN"/>
</dbReference>
<dbReference type="PROSITE" id="PS50249">
    <property type="entry name" value="MPN"/>
    <property type="match status" value="1"/>
</dbReference>
<comment type="similarity">
    <text evidence="1">Belongs to the UPF0758 family.</text>
</comment>
<evidence type="ECO:0000256" key="3">
    <source>
        <dbReference type="ARBA" id="ARBA00022723"/>
    </source>
</evidence>
<dbReference type="InterPro" id="IPR020891">
    <property type="entry name" value="UPF0758_CS"/>
</dbReference>
<dbReference type="AlphaFoldDB" id="A0A5R9EH42"/>
<dbReference type="GO" id="GO:0006508">
    <property type="term" value="P:proteolysis"/>
    <property type="evidence" value="ECO:0007669"/>
    <property type="project" value="UniProtKB-KW"/>
</dbReference>
<dbReference type="InterPro" id="IPR025657">
    <property type="entry name" value="RadC_JAB"/>
</dbReference>
<evidence type="ECO:0000256" key="1">
    <source>
        <dbReference type="ARBA" id="ARBA00010243"/>
    </source>
</evidence>
<keyword evidence="5" id="KW-0862">Zinc</keyword>
<protein>
    <submittedName>
        <fullName evidence="8">DNA repair protein RadC</fullName>
    </submittedName>
</protein>
<dbReference type="SUPFAM" id="SSF102712">
    <property type="entry name" value="JAB1/MPN domain"/>
    <property type="match status" value="1"/>
</dbReference>
<comment type="caution">
    <text evidence="8">The sequence shown here is derived from an EMBL/GenBank/DDBJ whole genome shotgun (WGS) entry which is preliminary data.</text>
</comment>
<evidence type="ECO:0000256" key="6">
    <source>
        <dbReference type="ARBA" id="ARBA00023049"/>
    </source>
</evidence>
<evidence type="ECO:0000313" key="9">
    <source>
        <dbReference type="Proteomes" id="UP000306420"/>
    </source>
</evidence>